<protein>
    <recommendedName>
        <fullName evidence="3">Alkaline shock protein 23</fullName>
    </recommendedName>
</protein>
<dbReference type="AlphaFoldDB" id="A0A1D2LB21"/>
<organism evidence="5 6">
    <name type="scientific">Brochothrix thermosphacta</name>
    <name type="common">Microbacterium thermosphactum</name>
    <dbReference type="NCBI Taxonomy" id="2756"/>
    <lineage>
        <taxon>Bacteria</taxon>
        <taxon>Bacillati</taxon>
        <taxon>Bacillota</taxon>
        <taxon>Bacilli</taxon>
        <taxon>Bacillales</taxon>
        <taxon>Listeriaceae</taxon>
        <taxon>Brochothrix</taxon>
    </lineage>
</organism>
<sequence>MTEFTNKPNTTNVESTGAITKELTYEDKVLQKIIGIALEDVSGLLTIDGGFFSNIAEKLVNTDSKTTGVNVEVGKKQVAVDLDIVVEYGKNIPDLFEKIIQAIQKNVDDMTGLKIVEVNVNVVDVKSKEQYEEDSVTVQDRVSDITEKAGHSVSHQTEKVKKATSRATENVKDKVESNRVE</sequence>
<gene>
    <name evidence="5" type="ORF">CNY62_12520</name>
</gene>
<dbReference type="EMBL" id="CP023483">
    <property type="protein sequence ID" value="ATF27124.1"/>
    <property type="molecule type" value="Genomic_DNA"/>
</dbReference>
<dbReference type="STRING" id="2756.BFR44_03595"/>
<dbReference type="OrthoDB" id="9808942at2"/>
<dbReference type="RefSeq" id="WP_069118969.1">
    <property type="nucleotide sequence ID" value="NZ_CBCPHX010000001.1"/>
</dbReference>
<evidence type="ECO:0000256" key="4">
    <source>
        <dbReference type="SAM" id="MobiDB-lite"/>
    </source>
</evidence>
<evidence type="ECO:0000256" key="2">
    <source>
        <dbReference type="ARBA" id="ARBA00005721"/>
    </source>
</evidence>
<feature type="compositionally biased region" description="Basic and acidic residues" evidence="4">
    <location>
        <begin position="146"/>
        <end position="161"/>
    </location>
</feature>
<comment type="function">
    <text evidence="1">May play a key role in alkaline pH tolerance.</text>
</comment>
<feature type="compositionally biased region" description="Basic and acidic residues" evidence="4">
    <location>
        <begin position="169"/>
        <end position="181"/>
    </location>
</feature>
<feature type="region of interest" description="Disordered" evidence="4">
    <location>
        <begin position="146"/>
        <end position="181"/>
    </location>
</feature>
<dbReference type="Pfam" id="PF03780">
    <property type="entry name" value="Asp23"/>
    <property type="match status" value="1"/>
</dbReference>
<evidence type="ECO:0000313" key="6">
    <source>
        <dbReference type="Proteomes" id="UP000243591"/>
    </source>
</evidence>
<evidence type="ECO:0000313" key="5">
    <source>
        <dbReference type="EMBL" id="ATF27124.1"/>
    </source>
</evidence>
<dbReference type="PANTHER" id="PTHR34297:SF3">
    <property type="entry name" value="ALKALINE SHOCK PROTEIN 23"/>
    <property type="match status" value="1"/>
</dbReference>
<dbReference type="PANTHER" id="PTHR34297">
    <property type="entry name" value="HYPOTHETICAL CYTOSOLIC PROTEIN-RELATED"/>
    <property type="match status" value="1"/>
</dbReference>
<comment type="similarity">
    <text evidence="2">Belongs to the asp23 family.</text>
</comment>
<evidence type="ECO:0000256" key="3">
    <source>
        <dbReference type="ARBA" id="ARBA00019574"/>
    </source>
</evidence>
<proteinExistence type="inferred from homology"/>
<dbReference type="InterPro" id="IPR005531">
    <property type="entry name" value="Asp23"/>
</dbReference>
<dbReference type="KEGG" id="bths:CNY62_12520"/>
<keyword evidence="6" id="KW-1185">Reference proteome</keyword>
<reference evidence="5 6" key="1">
    <citation type="submission" date="2017-09" db="EMBL/GenBank/DDBJ databases">
        <title>Complete Genome Sequences of Two Strains of the Meat Spoilage Bacterium Brochothrix thermosphacta Isolated from Ground Chicken.</title>
        <authorList>
            <person name="Paoli G.C."/>
            <person name="Wijey C."/>
            <person name="Chen C.-Y."/>
            <person name="Nguyen L."/>
            <person name="Yan X."/>
            <person name="Irwin P.L."/>
        </authorList>
    </citation>
    <scope>NUCLEOTIDE SEQUENCE [LARGE SCALE GENOMIC DNA]</scope>
    <source>
        <strain evidence="5 6">BI</strain>
    </source>
</reference>
<dbReference type="Proteomes" id="UP000243591">
    <property type="component" value="Chromosome"/>
</dbReference>
<accession>A0A1D2LB21</accession>
<name>A0A1D2LB21_BROTH</name>
<evidence type="ECO:0000256" key="1">
    <source>
        <dbReference type="ARBA" id="ARBA00002561"/>
    </source>
</evidence>